<dbReference type="SUPFAM" id="SSF46934">
    <property type="entry name" value="UBA-like"/>
    <property type="match status" value="1"/>
</dbReference>
<dbReference type="InterPro" id="IPR021109">
    <property type="entry name" value="Peptidase_aspartic_dom_sf"/>
</dbReference>
<accession>A0A376B860</accession>
<dbReference type="AlphaFoldDB" id="A0A376B860"/>
<organism evidence="3 4">
    <name type="scientific">Saccharomycodes ludwigii</name>
    <dbReference type="NCBI Taxonomy" id="36035"/>
    <lineage>
        <taxon>Eukaryota</taxon>
        <taxon>Fungi</taxon>
        <taxon>Dikarya</taxon>
        <taxon>Ascomycota</taxon>
        <taxon>Saccharomycotina</taxon>
        <taxon>Saccharomycetes</taxon>
        <taxon>Saccharomycodales</taxon>
        <taxon>Saccharomycodaceae</taxon>
        <taxon>Saccharomycodes</taxon>
    </lineage>
</organism>
<dbReference type="VEuPathDB" id="FungiDB:SCODWIG_02465"/>
<dbReference type="PANTHER" id="PTHR15397:SF3">
    <property type="entry name" value="DNA DAMAGE INDUCIBLE 1 HOMOLOG 2"/>
    <property type="match status" value="1"/>
</dbReference>
<evidence type="ECO:0000313" key="3">
    <source>
        <dbReference type="EMBL" id="SSD60704.1"/>
    </source>
</evidence>
<evidence type="ECO:0000313" key="4">
    <source>
        <dbReference type="Proteomes" id="UP000262825"/>
    </source>
</evidence>
<evidence type="ECO:0000256" key="1">
    <source>
        <dbReference type="SAM" id="MobiDB-lite"/>
    </source>
</evidence>
<proteinExistence type="predicted"/>
<gene>
    <name evidence="3" type="ORF">SCODWIG_02465</name>
</gene>
<sequence>MSITVSNEVNNITYGPIEVTEDMLLSDLIALLQYDAEFDPESENLVFKDEIIDINSKESQTLEKLGLVISPEEPNSNDPTLLLIRGKDLDPVEKLRISLKKNEKTPAILKEEILLDPYKFDEFLKFIQLTNKTGQPLASILRDNSKLEEFAYQRIIDEQMAHALEYTPEVFTPVTMLFINLEINGHPVKAFIDSGAQTTIISTKLAKETKLDRLIDKRFKGEARGVGKGEILGKIHSAMVKIESQFVSCAFTVLDTNMDLLLGLDMLRRHLANIDLGRNVLKIAGIETPFLGEADIPKTGLFAQNSNPNPLEQVKAPQFTKIQNPPQVKRPKTETSVLAADRNDSLASDKNVETAETTNTHSFPEETIKNLVALGFSRQQVIDALKATNGNAEYAASLLFQ</sequence>
<dbReference type="InterPro" id="IPR009060">
    <property type="entry name" value="UBA-like_sf"/>
</dbReference>
<dbReference type="CDD" id="cd05479">
    <property type="entry name" value="RP_DDI"/>
    <property type="match status" value="1"/>
</dbReference>
<protein>
    <submittedName>
        <fullName evidence="3">Related to DNA damage-inducible protein 1</fullName>
    </submittedName>
</protein>
<dbReference type="Gene3D" id="2.40.70.10">
    <property type="entry name" value="Acid Proteases"/>
    <property type="match status" value="1"/>
</dbReference>
<dbReference type="Proteomes" id="UP000262825">
    <property type="component" value="Unassembled WGS sequence"/>
</dbReference>
<dbReference type="Gene3D" id="3.10.20.90">
    <property type="entry name" value="Phosphatidylinositol 3-kinase Catalytic Subunit, Chain A, domain 1"/>
    <property type="match status" value="1"/>
</dbReference>
<dbReference type="SUPFAM" id="SSF50630">
    <property type="entry name" value="Acid proteases"/>
    <property type="match status" value="1"/>
</dbReference>
<dbReference type="GO" id="GO:0004190">
    <property type="term" value="F:aspartic-type endopeptidase activity"/>
    <property type="evidence" value="ECO:0007669"/>
    <property type="project" value="InterPro"/>
</dbReference>
<dbReference type="CDD" id="cd14309">
    <property type="entry name" value="UBA_scDdi1_like"/>
    <property type="match status" value="1"/>
</dbReference>
<feature type="region of interest" description="Disordered" evidence="1">
    <location>
        <begin position="342"/>
        <end position="361"/>
    </location>
</feature>
<dbReference type="InterPro" id="IPR019103">
    <property type="entry name" value="Peptidase_aspartic_DDI1-type"/>
</dbReference>
<dbReference type="PANTHER" id="PTHR15397">
    <property type="entry name" value="SODIUM-GLUCOSE COTRANSPORTER REGULATORY PROTEIN -RELATED"/>
    <property type="match status" value="1"/>
</dbReference>
<dbReference type="Gene3D" id="1.10.8.10">
    <property type="entry name" value="DNA helicase RuvA subunit, C-terminal domain"/>
    <property type="match status" value="1"/>
</dbReference>
<evidence type="ECO:0000259" key="2">
    <source>
        <dbReference type="PROSITE" id="PS50030"/>
    </source>
</evidence>
<feature type="domain" description="UBA" evidence="2">
    <location>
        <begin position="362"/>
        <end position="401"/>
    </location>
</feature>
<keyword evidence="4" id="KW-1185">Reference proteome</keyword>
<reference evidence="4" key="1">
    <citation type="submission" date="2018-06" db="EMBL/GenBank/DDBJ databases">
        <authorList>
            <person name="Guldener U."/>
        </authorList>
    </citation>
    <scope>NUCLEOTIDE SEQUENCE [LARGE SCALE GENOMIC DNA]</scope>
    <source>
        <strain evidence="4">UTAD17</strain>
    </source>
</reference>
<dbReference type="GO" id="GO:0006508">
    <property type="term" value="P:proteolysis"/>
    <property type="evidence" value="ECO:0007669"/>
    <property type="project" value="InterPro"/>
</dbReference>
<dbReference type="SMART" id="SM00165">
    <property type="entry name" value="UBA"/>
    <property type="match status" value="1"/>
</dbReference>
<dbReference type="Pfam" id="PF09668">
    <property type="entry name" value="Asp_protease"/>
    <property type="match status" value="1"/>
</dbReference>
<dbReference type="PROSITE" id="PS50030">
    <property type="entry name" value="UBA"/>
    <property type="match status" value="1"/>
</dbReference>
<dbReference type="Pfam" id="PF00627">
    <property type="entry name" value="UBA"/>
    <property type="match status" value="1"/>
</dbReference>
<dbReference type="InterPro" id="IPR015940">
    <property type="entry name" value="UBA"/>
</dbReference>
<dbReference type="EMBL" id="UFAJ01000426">
    <property type="protein sequence ID" value="SSD60704.1"/>
    <property type="molecule type" value="Genomic_DNA"/>
</dbReference>
<name>A0A376B860_9ASCO</name>